<dbReference type="Proteomes" id="UP000466039">
    <property type="component" value="Chromosome"/>
</dbReference>
<feature type="compositionally biased region" description="Basic and acidic residues" evidence="1">
    <location>
        <begin position="84"/>
        <end position="95"/>
    </location>
</feature>
<keyword evidence="3" id="KW-1185">Reference proteome</keyword>
<evidence type="ECO:0000256" key="1">
    <source>
        <dbReference type="SAM" id="MobiDB-lite"/>
    </source>
</evidence>
<evidence type="ECO:0000313" key="3">
    <source>
        <dbReference type="Proteomes" id="UP000466039"/>
    </source>
</evidence>
<organism evidence="2 3">
    <name type="scientific">Mycolicibacterium monacense</name>
    <name type="common">Mycobacterium monacense</name>
    <dbReference type="NCBI Taxonomy" id="85693"/>
    <lineage>
        <taxon>Bacteria</taxon>
        <taxon>Bacillati</taxon>
        <taxon>Actinomycetota</taxon>
        <taxon>Actinomycetes</taxon>
        <taxon>Mycobacteriales</taxon>
        <taxon>Mycobacteriaceae</taxon>
        <taxon>Mycolicibacterium</taxon>
    </lineage>
</organism>
<reference evidence="2 3" key="1">
    <citation type="journal article" date="2019" name="Emerg. Microbes Infect.">
        <title>Comprehensive subspecies identification of 175 nontuberculous mycobacteria species based on 7547 genomic profiles.</title>
        <authorList>
            <person name="Matsumoto Y."/>
            <person name="Kinjo T."/>
            <person name="Motooka D."/>
            <person name="Nabeya D."/>
            <person name="Jung N."/>
            <person name="Uechi K."/>
            <person name="Horii T."/>
            <person name="Iida T."/>
            <person name="Fujita J."/>
            <person name="Nakamura S."/>
        </authorList>
    </citation>
    <scope>NUCLEOTIDE SEQUENCE [LARGE SCALE GENOMIC DNA]</scope>
    <source>
        <strain evidence="2 3">JCM 15658</strain>
    </source>
</reference>
<name>A0AAD1MYH0_MYCMB</name>
<feature type="region of interest" description="Disordered" evidence="1">
    <location>
        <begin position="73"/>
        <end position="103"/>
    </location>
</feature>
<evidence type="ECO:0000313" key="2">
    <source>
        <dbReference type="EMBL" id="BBZ60639.1"/>
    </source>
</evidence>
<gene>
    <name evidence="2" type="ORF">MMON_19400</name>
</gene>
<accession>A0AAD1MYH0</accession>
<dbReference type="AlphaFoldDB" id="A0AAD1MYH0"/>
<protein>
    <submittedName>
        <fullName evidence="2">Uncharacterized protein</fullName>
    </submittedName>
</protein>
<dbReference type="EMBL" id="AP022617">
    <property type="protein sequence ID" value="BBZ60639.1"/>
    <property type="molecule type" value="Genomic_DNA"/>
</dbReference>
<sequence>MLPRQAAAWYPNAVALADVIISLRHEASEGRHSSAATVIAEGLVRLQNIVPGLSPSGASDPFRQAVLGELHAPPDEVEVAPSNHSRESRWYRKDGGGNVKPKS</sequence>
<proteinExistence type="predicted"/>